<dbReference type="AlphaFoldDB" id="E3NK60"/>
<sequence length="188" mass="22467">MESAHEREEKVPEAIAEYVAYALRGVTQSEEEYVDVEHFEIAASIRKIPWNRWQLHIWKRSKIVNETNRVSWNELLQIIKIITKKKGSNCTLMEEIWLEARYYEQHKEVCPEDAVKRFVSFKSMRKDTNDLVHAAKEAEILLQKGGEDSRSIKESITQKARLWKQLLEWDSSKEEKTWYDYQKLKKHL</sequence>
<name>E3NK60_CAERE</name>
<evidence type="ECO:0000313" key="2">
    <source>
        <dbReference type="Proteomes" id="UP000008281"/>
    </source>
</evidence>
<evidence type="ECO:0000313" key="1">
    <source>
        <dbReference type="EMBL" id="EFP01899.1"/>
    </source>
</evidence>
<dbReference type="HOGENOM" id="CLU_1442352_0_0_1"/>
<keyword evidence="2" id="KW-1185">Reference proteome</keyword>
<proteinExistence type="predicted"/>
<dbReference type="InParanoid" id="E3NK60"/>
<gene>
    <name evidence="1" type="ORF">CRE_12368</name>
</gene>
<dbReference type="EMBL" id="DS268783">
    <property type="protein sequence ID" value="EFP01899.1"/>
    <property type="molecule type" value="Genomic_DNA"/>
</dbReference>
<dbReference type="Proteomes" id="UP000008281">
    <property type="component" value="Unassembled WGS sequence"/>
</dbReference>
<reference evidence="1" key="1">
    <citation type="submission" date="2007-07" db="EMBL/GenBank/DDBJ databases">
        <title>PCAP assembly of the Caenorhabditis remanei genome.</title>
        <authorList>
            <consortium name="The Caenorhabditis remanei Sequencing Consortium"/>
            <person name="Wilson R.K."/>
        </authorList>
    </citation>
    <scope>NUCLEOTIDE SEQUENCE [LARGE SCALE GENOMIC DNA]</scope>
    <source>
        <strain evidence="1">PB4641</strain>
    </source>
</reference>
<protein>
    <submittedName>
        <fullName evidence="1">Uncharacterized protein</fullName>
    </submittedName>
</protein>
<organism evidence="2">
    <name type="scientific">Caenorhabditis remanei</name>
    <name type="common">Caenorhabditis vulgaris</name>
    <dbReference type="NCBI Taxonomy" id="31234"/>
    <lineage>
        <taxon>Eukaryota</taxon>
        <taxon>Metazoa</taxon>
        <taxon>Ecdysozoa</taxon>
        <taxon>Nematoda</taxon>
        <taxon>Chromadorea</taxon>
        <taxon>Rhabditida</taxon>
        <taxon>Rhabditina</taxon>
        <taxon>Rhabditomorpha</taxon>
        <taxon>Rhabditoidea</taxon>
        <taxon>Rhabditidae</taxon>
        <taxon>Peloderinae</taxon>
        <taxon>Caenorhabditis</taxon>
    </lineage>
</organism>
<accession>E3NK60</accession>